<evidence type="ECO:0000313" key="4">
    <source>
        <dbReference type="Proteomes" id="UP000503349"/>
    </source>
</evidence>
<feature type="coiled-coil region" evidence="1">
    <location>
        <begin position="45"/>
        <end position="79"/>
    </location>
</feature>
<keyword evidence="2" id="KW-0472">Membrane</keyword>
<evidence type="ECO:0000313" key="3">
    <source>
        <dbReference type="EMBL" id="KAF3700650.1"/>
    </source>
</evidence>
<dbReference type="AlphaFoldDB" id="A0A6G1QDA4"/>
<keyword evidence="2" id="KW-1133">Transmembrane helix</keyword>
<name>A0A6G1QDA4_CHAAH</name>
<accession>A0A6G1QDA4</accession>
<evidence type="ECO:0000256" key="2">
    <source>
        <dbReference type="SAM" id="Phobius"/>
    </source>
</evidence>
<sequence>MTAAGVAAIFTGGFAIPVIGVVGTTVSWLGFATNMGSKFANFLISKHTIKEAKKIENEIENLENGIQKLMVTLKNEGERREKEVGSCSDGPAEDYVTERILRALAKRAGLKLHKDVSLLVFLRCKISGKDRGLWLLKTSVVGLTKLLKFIIQVTAEKTGNALFSKLFPELATTMGAKTAAKAFGQIGRGAVGLVFAVPELITSYRNLDKCETKASKRLRQNAEAIQSTSEQLKTELKEIQKAFKRLADVLASLQKTKRSSSEKKVLLDFAMENCQEETVRQWIEENSESETFFKLVDVFHFLKEKIDEEEKENHSNNVDITLIARGESRDPMIPARCLRPLSTITDVVLPSPWNCVITADATVTMKPQSRKFYEYKDPKVPNEMMIPNIMVSPLQPEDGLWAQYKAFTNQNGKPGRNRIIIIILNQLNGKRISHSSDRIPFSVVTLALSLVLLFSRFTATVHLSLGDRSAGQKLDKDYLKEQYASRGLTYSLDMFKLLILKPWLG</sequence>
<feature type="coiled-coil region" evidence="1">
    <location>
        <begin position="215"/>
        <end position="256"/>
    </location>
</feature>
<organism evidence="3 4">
    <name type="scientific">Channa argus</name>
    <name type="common">Northern snakehead</name>
    <name type="synonym">Ophicephalus argus</name>
    <dbReference type="NCBI Taxonomy" id="215402"/>
    <lineage>
        <taxon>Eukaryota</taxon>
        <taxon>Metazoa</taxon>
        <taxon>Chordata</taxon>
        <taxon>Craniata</taxon>
        <taxon>Vertebrata</taxon>
        <taxon>Euteleostomi</taxon>
        <taxon>Actinopterygii</taxon>
        <taxon>Neopterygii</taxon>
        <taxon>Teleostei</taxon>
        <taxon>Neoteleostei</taxon>
        <taxon>Acanthomorphata</taxon>
        <taxon>Anabantaria</taxon>
        <taxon>Anabantiformes</taxon>
        <taxon>Channoidei</taxon>
        <taxon>Channidae</taxon>
        <taxon>Channa</taxon>
    </lineage>
</organism>
<reference evidence="3 4" key="1">
    <citation type="submission" date="2019-02" db="EMBL/GenBank/DDBJ databases">
        <title>Opniocepnalus argus genome.</title>
        <authorList>
            <person name="Zhou C."/>
            <person name="Xiao S."/>
        </authorList>
    </citation>
    <scope>NUCLEOTIDE SEQUENCE [LARGE SCALE GENOMIC DNA]</scope>
    <source>
        <strain evidence="3">OARG1902GOOAL</strain>
        <tissue evidence="3">Muscle</tissue>
    </source>
</reference>
<keyword evidence="4" id="KW-1185">Reference proteome</keyword>
<keyword evidence="1" id="KW-0175">Coiled coil</keyword>
<gene>
    <name evidence="3" type="ORF">EXN66_Car016338</name>
</gene>
<feature type="transmembrane region" description="Helical" evidence="2">
    <location>
        <begin position="6"/>
        <end position="31"/>
    </location>
</feature>
<protein>
    <submittedName>
        <fullName evidence="3">Uncharacterized protein</fullName>
    </submittedName>
</protein>
<keyword evidence="2" id="KW-0812">Transmembrane</keyword>
<reference evidence="4" key="2">
    <citation type="submission" date="2019-02" db="EMBL/GenBank/DDBJ databases">
        <title>Opniocepnalus argus Var Kimnra genome.</title>
        <authorList>
            <person name="Zhou C."/>
            <person name="Xiao S."/>
        </authorList>
    </citation>
    <scope>NUCLEOTIDE SEQUENCE [LARGE SCALE GENOMIC DNA]</scope>
</reference>
<dbReference type="Proteomes" id="UP000503349">
    <property type="component" value="Chromosome 15"/>
</dbReference>
<dbReference type="EMBL" id="CM015726">
    <property type="protein sequence ID" value="KAF3700650.1"/>
    <property type="molecule type" value="Genomic_DNA"/>
</dbReference>
<evidence type="ECO:0000256" key="1">
    <source>
        <dbReference type="SAM" id="Coils"/>
    </source>
</evidence>
<proteinExistence type="predicted"/>